<dbReference type="PANTHER" id="PTHR46383">
    <property type="entry name" value="ASPARTATE AMINOTRANSFERASE"/>
    <property type="match status" value="1"/>
</dbReference>
<keyword evidence="5" id="KW-0663">Pyridoxal phosphate</keyword>
<dbReference type="InterPro" id="IPR004838">
    <property type="entry name" value="NHTrfase_class1_PyrdxlP-BS"/>
</dbReference>
<dbReference type="FunFam" id="3.40.640.10:FF:000033">
    <property type="entry name" value="Aspartate aminotransferase"/>
    <property type="match status" value="1"/>
</dbReference>
<feature type="domain" description="Aminotransferase class I/classII large" evidence="7">
    <location>
        <begin position="46"/>
        <end position="394"/>
    </location>
</feature>
<dbReference type="SUPFAM" id="SSF53383">
    <property type="entry name" value="PLP-dependent transferases"/>
    <property type="match status" value="1"/>
</dbReference>
<dbReference type="EC" id="2.6.1.-" evidence="6"/>
<gene>
    <name evidence="8" type="ORF">E6K75_08885</name>
</gene>
<dbReference type="Pfam" id="PF00155">
    <property type="entry name" value="Aminotran_1_2"/>
    <property type="match status" value="1"/>
</dbReference>
<dbReference type="InterPro" id="IPR015421">
    <property type="entry name" value="PyrdxlP-dep_Trfase_major"/>
</dbReference>
<dbReference type="InterPro" id="IPR015424">
    <property type="entry name" value="PyrdxlP-dep_Trfase"/>
</dbReference>
<dbReference type="PROSITE" id="PS00105">
    <property type="entry name" value="AA_TRANSFER_CLASS_1"/>
    <property type="match status" value="1"/>
</dbReference>
<name>A0A538SXW7_UNCEI</name>
<dbReference type="Gene3D" id="3.40.640.10">
    <property type="entry name" value="Type I PLP-dependent aspartate aminotransferase-like (Major domain)"/>
    <property type="match status" value="1"/>
</dbReference>
<dbReference type="Gene3D" id="3.90.1150.10">
    <property type="entry name" value="Aspartate Aminotransferase, domain 1"/>
    <property type="match status" value="1"/>
</dbReference>
<protein>
    <recommendedName>
        <fullName evidence="6">Aminotransferase</fullName>
        <ecNumber evidence="6">2.6.1.-</ecNumber>
    </recommendedName>
</protein>
<organism evidence="8 9">
    <name type="scientific">Eiseniibacteriota bacterium</name>
    <dbReference type="NCBI Taxonomy" id="2212470"/>
    <lineage>
        <taxon>Bacteria</taxon>
        <taxon>Candidatus Eiseniibacteriota</taxon>
    </lineage>
</organism>
<evidence type="ECO:0000256" key="4">
    <source>
        <dbReference type="ARBA" id="ARBA00022679"/>
    </source>
</evidence>
<dbReference type="GO" id="GO:0030170">
    <property type="term" value="F:pyridoxal phosphate binding"/>
    <property type="evidence" value="ECO:0007669"/>
    <property type="project" value="InterPro"/>
</dbReference>
<evidence type="ECO:0000256" key="3">
    <source>
        <dbReference type="ARBA" id="ARBA00022576"/>
    </source>
</evidence>
<accession>A0A538SXW7</accession>
<dbReference type="PANTHER" id="PTHR46383:SF1">
    <property type="entry name" value="ASPARTATE AMINOTRANSFERASE"/>
    <property type="match status" value="1"/>
</dbReference>
<keyword evidence="4 6" id="KW-0808">Transferase</keyword>
<evidence type="ECO:0000256" key="5">
    <source>
        <dbReference type="ARBA" id="ARBA00022898"/>
    </source>
</evidence>
<dbReference type="AlphaFoldDB" id="A0A538SXW7"/>
<evidence type="ECO:0000313" key="9">
    <source>
        <dbReference type="Proteomes" id="UP000320913"/>
    </source>
</evidence>
<dbReference type="EMBL" id="VBOV01000229">
    <property type="protein sequence ID" value="TMQ56104.1"/>
    <property type="molecule type" value="Genomic_DNA"/>
</dbReference>
<evidence type="ECO:0000259" key="7">
    <source>
        <dbReference type="Pfam" id="PF00155"/>
    </source>
</evidence>
<dbReference type="InterPro" id="IPR004839">
    <property type="entry name" value="Aminotransferase_I/II_large"/>
</dbReference>
<reference evidence="8 9" key="1">
    <citation type="journal article" date="2019" name="Nat. Microbiol.">
        <title>Mediterranean grassland soil C-N compound turnover is dependent on rainfall and depth, and is mediated by genomically divergent microorganisms.</title>
        <authorList>
            <person name="Diamond S."/>
            <person name="Andeer P.F."/>
            <person name="Li Z."/>
            <person name="Crits-Christoph A."/>
            <person name="Burstein D."/>
            <person name="Anantharaman K."/>
            <person name="Lane K.R."/>
            <person name="Thomas B.C."/>
            <person name="Pan C."/>
            <person name="Northen T.R."/>
            <person name="Banfield J.F."/>
        </authorList>
    </citation>
    <scope>NUCLEOTIDE SEQUENCE [LARGE SCALE GENOMIC DNA]</scope>
    <source>
        <strain evidence="8">WS_5</strain>
    </source>
</reference>
<comment type="caution">
    <text evidence="8">The sequence shown here is derived from an EMBL/GenBank/DDBJ whole genome shotgun (WGS) entry which is preliminary data.</text>
</comment>
<dbReference type="Proteomes" id="UP000320913">
    <property type="component" value="Unassembled WGS sequence"/>
</dbReference>
<sequence length="406" mass="43755">MGRGARGIRSGALATRVRPRALRGCGRSPPVERHGLAKTLAKGRSIVHLEIGEPDFDTPQFIRAAAVRALDEGFTHYGPSAGLPEVREAIAAFISKDRGLPTGPDQVVVTPGGKPVLTFAIMACVNPGDEVIVPDPGFPIYESVVRFLGAKPVPLVLREERGFRFGAADLEALLTPKTRMVVLNSPHNPTGSVLSPKDLDEIATLLRDREIFVLSDEIYSKILYEGVHESIATRPGMVEKTILLDGFSKTYAMTGWRLGYGVMNPTLAKHVARLATNVYSCATSFVQRAGIAALGGSQEPILAMVREFHRRRDEIVAGLCAIPGLTCQKPAGAFYVFPSIKALNLKSADAERMFLEEAGVAVLSGTAFGPRGEGYIRLSYANSIENIREALRRIGALVGSQVRAAR</sequence>
<evidence type="ECO:0000256" key="6">
    <source>
        <dbReference type="RuleBase" id="RU000481"/>
    </source>
</evidence>
<comment type="similarity">
    <text evidence="2 6">Belongs to the class-I pyridoxal-phosphate-dependent aminotransferase family.</text>
</comment>
<dbReference type="CDD" id="cd00609">
    <property type="entry name" value="AAT_like"/>
    <property type="match status" value="1"/>
</dbReference>
<dbReference type="InterPro" id="IPR050596">
    <property type="entry name" value="AspAT/PAT-like"/>
</dbReference>
<dbReference type="GO" id="GO:0008483">
    <property type="term" value="F:transaminase activity"/>
    <property type="evidence" value="ECO:0007669"/>
    <property type="project" value="UniProtKB-KW"/>
</dbReference>
<dbReference type="GO" id="GO:0006520">
    <property type="term" value="P:amino acid metabolic process"/>
    <property type="evidence" value="ECO:0007669"/>
    <property type="project" value="InterPro"/>
</dbReference>
<keyword evidence="3 6" id="KW-0032">Aminotransferase</keyword>
<evidence type="ECO:0000313" key="8">
    <source>
        <dbReference type="EMBL" id="TMQ56104.1"/>
    </source>
</evidence>
<evidence type="ECO:0000256" key="1">
    <source>
        <dbReference type="ARBA" id="ARBA00001933"/>
    </source>
</evidence>
<dbReference type="InterPro" id="IPR015422">
    <property type="entry name" value="PyrdxlP-dep_Trfase_small"/>
</dbReference>
<proteinExistence type="inferred from homology"/>
<evidence type="ECO:0000256" key="2">
    <source>
        <dbReference type="ARBA" id="ARBA00007441"/>
    </source>
</evidence>
<comment type="cofactor">
    <cofactor evidence="1 6">
        <name>pyridoxal 5'-phosphate</name>
        <dbReference type="ChEBI" id="CHEBI:597326"/>
    </cofactor>
</comment>